<organism evidence="3 4">
    <name type="scientific">Bacteroides graminisolvens</name>
    <dbReference type="NCBI Taxonomy" id="477666"/>
    <lineage>
        <taxon>Bacteria</taxon>
        <taxon>Pseudomonadati</taxon>
        <taxon>Bacteroidota</taxon>
        <taxon>Bacteroidia</taxon>
        <taxon>Bacteroidales</taxon>
        <taxon>Bacteroidaceae</taxon>
        <taxon>Bacteroides</taxon>
    </lineage>
</organism>
<protein>
    <recommendedName>
        <fullName evidence="2">NigD-like N-terminal OB domain-containing protein</fullName>
    </recommendedName>
</protein>
<gene>
    <name evidence="3" type="ORF">DHW31_00600</name>
</gene>
<dbReference type="Proteomes" id="UP000263098">
    <property type="component" value="Unassembled WGS sequence"/>
</dbReference>
<evidence type="ECO:0000313" key="3">
    <source>
        <dbReference type="EMBL" id="HCK23280.1"/>
    </source>
</evidence>
<keyword evidence="1" id="KW-0732">Signal</keyword>
<dbReference type="AlphaFoldDB" id="A0A3D2SCJ7"/>
<dbReference type="InterPro" id="IPR024299">
    <property type="entry name" value="NigD-like_OB_dom"/>
</dbReference>
<dbReference type="Gene3D" id="2.60.40.2370">
    <property type="entry name" value="NigD-like, C-terminal beta sandwich domain"/>
    <property type="match status" value="1"/>
</dbReference>
<evidence type="ECO:0000313" key="4">
    <source>
        <dbReference type="Proteomes" id="UP000263098"/>
    </source>
</evidence>
<evidence type="ECO:0000259" key="2">
    <source>
        <dbReference type="Pfam" id="PF12667"/>
    </source>
</evidence>
<evidence type="ECO:0000256" key="1">
    <source>
        <dbReference type="SAM" id="SignalP"/>
    </source>
</evidence>
<sequence>MKQMKFFALVLTFLMGVSLTSCFDSGSSNSYDGTAFVTVYQSYLSNGVVLKTDDGYTLTPTNPSALLLSDGKSYPERALVYYKFAEGEKFVQGKTSYNVSVEGGMGIEVKSFNNKPDTIKNDYNIIAMDLWHANGYVTVASNFYYGGTVGFDFIQQKVGNDTLYVKFNYSKGGASGYNNGTTYVSLKLPSYIQDIEPKNDSIWVKVSAKGPNDETLVKNVRCKYDLY</sequence>
<dbReference type="PROSITE" id="PS51257">
    <property type="entry name" value="PROKAR_LIPOPROTEIN"/>
    <property type="match status" value="1"/>
</dbReference>
<accession>A0A3D2SCJ7</accession>
<feature type="domain" description="NigD-like N-terminal OB" evidence="2">
    <location>
        <begin position="36"/>
        <end position="87"/>
    </location>
</feature>
<comment type="caution">
    <text evidence="3">The sequence shown here is derived from an EMBL/GenBank/DDBJ whole genome shotgun (WGS) entry which is preliminary data.</text>
</comment>
<dbReference type="Pfam" id="PF12667">
    <property type="entry name" value="NigD_N"/>
    <property type="match status" value="1"/>
</dbReference>
<proteinExistence type="predicted"/>
<feature type="chain" id="PRO_5017826464" description="NigD-like N-terminal OB domain-containing protein" evidence="1">
    <location>
        <begin position="24"/>
        <end position="227"/>
    </location>
</feature>
<dbReference type="InterPro" id="IPR038143">
    <property type="entry name" value="NigD-like_C_dom_sf"/>
</dbReference>
<feature type="signal peptide" evidence="1">
    <location>
        <begin position="1"/>
        <end position="23"/>
    </location>
</feature>
<reference evidence="3 4" key="1">
    <citation type="journal article" date="2018" name="Nat. Biotechnol.">
        <title>A standardized bacterial taxonomy based on genome phylogeny substantially revises the tree of life.</title>
        <authorList>
            <person name="Parks D.H."/>
            <person name="Chuvochina M."/>
            <person name="Waite D.W."/>
            <person name="Rinke C."/>
            <person name="Skarshewski A."/>
            <person name="Chaumeil P.A."/>
            <person name="Hugenholtz P."/>
        </authorList>
    </citation>
    <scope>NUCLEOTIDE SEQUENCE [LARGE SCALE GENOMIC DNA]</scope>
    <source>
        <strain evidence="3">UBA9667</strain>
    </source>
</reference>
<name>A0A3D2SCJ7_9BACE</name>
<dbReference type="EMBL" id="DPVG01000016">
    <property type="protein sequence ID" value="HCK23280.1"/>
    <property type="molecule type" value="Genomic_DNA"/>
</dbReference>